<dbReference type="GeneID" id="108676266"/>
<dbReference type="Pfam" id="PF11838">
    <property type="entry name" value="ERAP1_C"/>
    <property type="match status" value="1"/>
</dbReference>
<evidence type="ECO:0000256" key="1">
    <source>
        <dbReference type="ARBA" id="ARBA00000098"/>
    </source>
</evidence>
<dbReference type="PANTHER" id="PTHR11533:SF294">
    <property type="entry name" value="THYROTROPIN-RELEASING HORMONE-DEGRADING ECTOENZYME"/>
    <property type="match status" value="1"/>
</dbReference>
<evidence type="ECO:0000259" key="26">
    <source>
        <dbReference type="Pfam" id="PF17900"/>
    </source>
</evidence>
<dbReference type="InterPro" id="IPR050344">
    <property type="entry name" value="Peptidase_M1_aminopeptidases"/>
</dbReference>
<dbReference type="GO" id="GO:0098552">
    <property type="term" value="C:side of membrane"/>
    <property type="evidence" value="ECO:0007669"/>
    <property type="project" value="UniProtKB-KW"/>
</dbReference>
<evidence type="ECO:0000256" key="21">
    <source>
        <dbReference type="PIRSR" id="PIRSR634016-3"/>
    </source>
</evidence>
<dbReference type="EC" id="3.4.11.-" evidence="23"/>
<evidence type="ECO:0000256" key="12">
    <source>
        <dbReference type="ARBA" id="ARBA00022801"/>
    </source>
</evidence>
<evidence type="ECO:0000256" key="13">
    <source>
        <dbReference type="ARBA" id="ARBA00022833"/>
    </source>
</evidence>
<dbReference type="SUPFAM" id="SSF55486">
    <property type="entry name" value="Metalloproteases ('zincins'), catalytic domain"/>
    <property type="match status" value="1"/>
</dbReference>
<evidence type="ECO:0000256" key="19">
    <source>
        <dbReference type="ARBA" id="ARBA00023180"/>
    </source>
</evidence>
<keyword evidence="11" id="KW-0732">Signal</keyword>
<evidence type="ECO:0000256" key="18">
    <source>
        <dbReference type="ARBA" id="ARBA00023157"/>
    </source>
</evidence>
<comment type="catalytic activity">
    <reaction evidence="1">
        <text>Release of an N-terminal amino acid, Xaa-|-Yaa- from a peptide, amide or arylamide. Xaa is preferably Ala, but may be most amino acids including Pro (slow action). When a terminal hydrophobic residue is followed by a prolyl residue, the two may be released as an intact Xaa-Pro dipeptide.</text>
        <dbReference type="EC" id="3.4.11.2"/>
    </reaction>
</comment>
<name>A0A8B7P433_HYAAZ</name>
<keyword evidence="7" id="KW-0336">GPI-anchor</keyword>
<sequence length="950" mass="107945">MDKKDDDAGTSYSSARSSSHCMSRRSTIFIVVFLFVVLVCAGFLVHFCWPGAKEPSYPEDHDIRLPRSIFPVSYELWLQPFINGNFTILGAVNIVINVTIPTDNVTLHISDIITKNETVTIHSLHDLDGPGIRIKKQSYDHEKNFYVALLEEALEPGRSYKFHMEYEGYLNDQLNGFYRSSYTRSDGSLVLLAASQFEPVDARRAFPCFDEPAMKATFDIHIARESNMTAISNMPKINTTAFGENSQWMWDHFGTTLPMSTYLVAFVVSDFQHVESNYNDHIKFRVWARQDAINQTWYASKTGPQALSFFENYFNISFPLPKQDMIALPDFSAGAMENWGLITYRETALLLNPVGYSASSHSRVANVIAHELAHQWFGDLVTMEWWSDLWLNEGFATYMAYLGTNSVEPDWNVLDTFVVTDLQNVFALDCLESSHPISVAVEFPNDINQLFDDISYSKGASIIRMMNHFLTEETFKAGLTKYLNVHQFGNAAQDDLWQCLTEQGRADGTLPEHLSVKTIMDTWTLQMGYPVISVHLSRDGQATLTQKRFLMVNTSVSTDTHDYKWWIPITFTTQDSPDFSVTKASHWMPALGSSYVIDGLPTNQWHLFNLEQTGYYRVNYGVENWNLLINQLQDNSSVLSLVSRAQLADDSFDLARAGELDYDIPLQISSYLEAEKEFVPWSAALSNLAYLENMFTRTRGYVALRNYLLGILIPLYNDVGFEDNPDDTHSLQNKRVLAVAWTCALEYSDCVVKSVSSYANWMANPTKISDISDNLKPTIYCTAIARGGEDEWNFAWSQYRLSNVASEKATLLGALGCSREIWILARFLEMAFTEGSGIRKQDATRAFSAVAANDVGRDLAWDFLRNNVMWISNYLQTFTAVSALVTDAASEFNTPLNYQELLKFKSDFSEELGSATYAIDQSIENTSNNIAWMDNYYDYIVNWLHDHGYE</sequence>
<dbReference type="GO" id="GO:0005615">
    <property type="term" value="C:extracellular space"/>
    <property type="evidence" value="ECO:0007669"/>
    <property type="project" value="TreeGrafter"/>
</dbReference>
<protein>
    <recommendedName>
        <fullName evidence="23">Aminopeptidase</fullName>
        <ecNumber evidence="23">3.4.11.-</ecNumber>
    </recommendedName>
</protein>
<dbReference type="Pfam" id="PF17900">
    <property type="entry name" value="Peptidase_M1_N"/>
    <property type="match status" value="1"/>
</dbReference>
<evidence type="ECO:0000259" key="24">
    <source>
        <dbReference type="Pfam" id="PF01433"/>
    </source>
</evidence>
<evidence type="ECO:0000313" key="29">
    <source>
        <dbReference type="RefSeq" id="XP_018019811.1"/>
    </source>
</evidence>
<dbReference type="PANTHER" id="PTHR11533">
    <property type="entry name" value="PROTEASE M1 ZINC METALLOPROTEASE"/>
    <property type="match status" value="1"/>
</dbReference>
<dbReference type="GO" id="GO:0008270">
    <property type="term" value="F:zinc ion binding"/>
    <property type="evidence" value="ECO:0007669"/>
    <property type="project" value="UniProtKB-UniRule"/>
</dbReference>
<feature type="binding site" evidence="21">
    <location>
        <position position="393"/>
    </location>
    <ligand>
        <name>Zn(2+)</name>
        <dbReference type="ChEBI" id="CHEBI:29105"/>
        <note>catalytic</note>
    </ligand>
</feature>
<dbReference type="Gene3D" id="2.60.40.1910">
    <property type="match status" value="1"/>
</dbReference>
<comment type="cofactor">
    <cofactor evidence="21 23">
        <name>Zn(2+)</name>
        <dbReference type="ChEBI" id="CHEBI:29105"/>
    </cofactor>
    <text evidence="21 23">Binds 1 zinc ion per subunit.</text>
</comment>
<dbReference type="FunFam" id="2.60.40.1730:FF:000012">
    <property type="entry name" value="Aminopeptidase N"/>
    <property type="match status" value="1"/>
</dbReference>
<dbReference type="RefSeq" id="XP_018019811.1">
    <property type="nucleotide sequence ID" value="XM_018164322.2"/>
</dbReference>
<dbReference type="OMA" id="DAWIETS"/>
<evidence type="ECO:0000256" key="6">
    <source>
        <dbReference type="ARBA" id="ARBA00022475"/>
    </source>
</evidence>
<feature type="domain" description="ERAP1-like C-terminal" evidence="25">
    <location>
        <begin position="605"/>
        <end position="926"/>
    </location>
</feature>
<feature type="binding site" evidence="21">
    <location>
        <position position="374"/>
    </location>
    <ligand>
        <name>Zn(2+)</name>
        <dbReference type="ChEBI" id="CHEBI:29105"/>
        <note>catalytic</note>
    </ligand>
</feature>
<dbReference type="GO" id="GO:0070006">
    <property type="term" value="F:metalloaminopeptidase activity"/>
    <property type="evidence" value="ECO:0007669"/>
    <property type="project" value="TreeGrafter"/>
</dbReference>
<dbReference type="GO" id="GO:0005886">
    <property type="term" value="C:plasma membrane"/>
    <property type="evidence" value="ECO:0007669"/>
    <property type="project" value="UniProtKB-SubCell"/>
</dbReference>
<evidence type="ECO:0000313" key="28">
    <source>
        <dbReference type="RefSeq" id="XP_018019810.1"/>
    </source>
</evidence>
<evidence type="ECO:0000256" key="7">
    <source>
        <dbReference type="ARBA" id="ARBA00022622"/>
    </source>
</evidence>
<evidence type="ECO:0000256" key="17">
    <source>
        <dbReference type="ARBA" id="ARBA00023136"/>
    </source>
</evidence>
<evidence type="ECO:0000256" key="3">
    <source>
        <dbReference type="ARBA" id="ARBA00004609"/>
    </source>
</evidence>
<dbReference type="Pfam" id="PF01433">
    <property type="entry name" value="Peptidase_M1"/>
    <property type="match status" value="1"/>
</dbReference>
<dbReference type="PRINTS" id="PR00756">
    <property type="entry name" value="ALADIPTASE"/>
</dbReference>
<dbReference type="KEGG" id="hazt:108676266"/>
<keyword evidence="7" id="KW-0449">Lipoprotein</keyword>
<keyword evidence="16 23" id="KW-0482">Metalloprotease</keyword>
<dbReference type="RefSeq" id="XP_018019810.1">
    <property type="nucleotide sequence ID" value="XM_018164321.2"/>
</dbReference>
<dbReference type="FunFam" id="2.60.40.1910:FF:000008">
    <property type="entry name" value="Aminopeptidase"/>
    <property type="match status" value="1"/>
</dbReference>
<feature type="active site" description="Proton acceptor" evidence="20">
    <location>
        <position position="371"/>
    </location>
</feature>
<dbReference type="OrthoDB" id="510539at2759"/>
<dbReference type="SUPFAM" id="SSF63737">
    <property type="entry name" value="Leukotriene A4 hydrolase N-terminal domain"/>
    <property type="match status" value="1"/>
</dbReference>
<feature type="site" description="Transition state stabilizer" evidence="22">
    <location>
        <position position="456"/>
    </location>
</feature>
<comment type="similarity">
    <text evidence="4 23">Belongs to the peptidase M1 family.</text>
</comment>
<evidence type="ECO:0000256" key="15">
    <source>
        <dbReference type="ARBA" id="ARBA00022989"/>
    </source>
</evidence>
<keyword evidence="17 23" id="KW-0472">Membrane</keyword>
<dbReference type="GO" id="GO:0043171">
    <property type="term" value="P:peptide catabolic process"/>
    <property type="evidence" value="ECO:0007669"/>
    <property type="project" value="TreeGrafter"/>
</dbReference>
<keyword evidence="19" id="KW-0325">Glycoprotein</keyword>
<evidence type="ECO:0000259" key="25">
    <source>
        <dbReference type="Pfam" id="PF11838"/>
    </source>
</evidence>
<evidence type="ECO:0000256" key="20">
    <source>
        <dbReference type="PIRSR" id="PIRSR634016-1"/>
    </source>
</evidence>
<keyword evidence="13 21" id="KW-0862">Zinc</keyword>
<feature type="domain" description="Aminopeptidase N-like N-terminal" evidence="26">
    <location>
        <begin position="71"/>
        <end position="263"/>
    </location>
</feature>
<keyword evidence="15 23" id="KW-1133">Transmembrane helix</keyword>
<comment type="subcellular location">
    <subcellularLocation>
        <location evidence="3">Cell membrane</location>
        <topology evidence="3">Lipid-anchor</topology>
        <topology evidence="3">GPI-anchor</topology>
    </subcellularLocation>
    <subcellularLocation>
        <location evidence="2">Membrane</location>
        <topology evidence="2">Single-pass type II membrane protein</topology>
    </subcellularLocation>
</comment>
<keyword evidence="10 21" id="KW-0479">Metal-binding</keyword>
<dbReference type="GO" id="GO:0005737">
    <property type="term" value="C:cytoplasm"/>
    <property type="evidence" value="ECO:0007669"/>
    <property type="project" value="TreeGrafter"/>
</dbReference>
<feature type="transmembrane region" description="Helical" evidence="23">
    <location>
        <begin position="26"/>
        <end position="47"/>
    </location>
</feature>
<evidence type="ECO:0000313" key="27">
    <source>
        <dbReference type="Proteomes" id="UP000694843"/>
    </source>
</evidence>
<dbReference type="InterPro" id="IPR042097">
    <property type="entry name" value="Aminopeptidase_N-like_N_sf"/>
</dbReference>
<dbReference type="AlphaFoldDB" id="A0A8B7P433"/>
<evidence type="ECO:0000256" key="8">
    <source>
        <dbReference type="ARBA" id="ARBA00022670"/>
    </source>
</evidence>
<gene>
    <name evidence="28 29" type="primary">LOC108676266</name>
</gene>
<dbReference type="InterPro" id="IPR014782">
    <property type="entry name" value="Peptidase_M1_dom"/>
</dbReference>
<dbReference type="Gene3D" id="1.10.390.10">
    <property type="entry name" value="Neutral Protease Domain 2"/>
    <property type="match status" value="1"/>
</dbReference>
<evidence type="ECO:0000256" key="2">
    <source>
        <dbReference type="ARBA" id="ARBA00004606"/>
    </source>
</evidence>
<keyword evidence="9 23" id="KW-0812">Transmembrane</keyword>
<evidence type="ECO:0000256" key="11">
    <source>
        <dbReference type="ARBA" id="ARBA00022729"/>
    </source>
</evidence>
<proteinExistence type="inferred from homology"/>
<evidence type="ECO:0000256" key="10">
    <source>
        <dbReference type="ARBA" id="ARBA00022723"/>
    </source>
</evidence>
<evidence type="ECO:0000256" key="4">
    <source>
        <dbReference type="ARBA" id="ARBA00010136"/>
    </source>
</evidence>
<evidence type="ECO:0000256" key="23">
    <source>
        <dbReference type="RuleBase" id="RU364040"/>
    </source>
</evidence>
<accession>A0A8B7P433</accession>
<dbReference type="Proteomes" id="UP000694843">
    <property type="component" value="Unplaced"/>
</dbReference>
<feature type="binding site" evidence="21">
    <location>
        <position position="370"/>
    </location>
    <ligand>
        <name>Zn(2+)</name>
        <dbReference type="ChEBI" id="CHEBI:29105"/>
        <note>catalytic</note>
    </ligand>
</feature>
<dbReference type="InterPro" id="IPR045357">
    <property type="entry name" value="Aminopeptidase_N-like_N"/>
</dbReference>
<dbReference type="Gene3D" id="1.25.50.20">
    <property type="match status" value="1"/>
</dbReference>
<dbReference type="CDD" id="cd09601">
    <property type="entry name" value="M1_APN-Q_like"/>
    <property type="match status" value="1"/>
</dbReference>
<organism evidence="29">
    <name type="scientific">Hyalella azteca</name>
    <name type="common">Amphipod</name>
    <dbReference type="NCBI Taxonomy" id="294128"/>
    <lineage>
        <taxon>Eukaryota</taxon>
        <taxon>Metazoa</taxon>
        <taxon>Ecdysozoa</taxon>
        <taxon>Arthropoda</taxon>
        <taxon>Crustacea</taxon>
        <taxon>Multicrustacea</taxon>
        <taxon>Malacostraca</taxon>
        <taxon>Eumalacostraca</taxon>
        <taxon>Peracarida</taxon>
        <taxon>Amphipoda</taxon>
        <taxon>Senticaudata</taxon>
        <taxon>Talitrida</taxon>
        <taxon>Talitroidea</taxon>
        <taxon>Hyalellidae</taxon>
        <taxon>Hyalella</taxon>
    </lineage>
</organism>
<dbReference type="GO" id="GO:0042277">
    <property type="term" value="F:peptide binding"/>
    <property type="evidence" value="ECO:0007669"/>
    <property type="project" value="TreeGrafter"/>
</dbReference>
<feature type="domain" description="Peptidase M1 membrane alanine aminopeptidase" evidence="24">
    <location>
        <begin position="298"/>
        <end position="523"/>
    </location>
</feature>
<evidence type="ECO:0000256" key="9">
    <source>
        <dbReference type="ARBA" id="ARBA00022692"/>
    </source>
</evidence>
<keyword evidence="14" id="KW-0735">Signal-anchor</keyword>
<keyword evidence="18" id="KW-1015">Disulfide bond</keyword>
<evidence type="ECO:0000256" key="22">
    <source>
        <dbReference type="PIRSR" id="PIRSR634016-4"/>
    </source>
</evidence>
<evidence type="ECO:0000256" key="16">
    <source>
        <dbReference type="ARBA" id="ARBA00023049"/>
    </source>
</evidence>
<dbReference type="GO" id="GO:0006508">
    <property type="term" value="P:proteolysis"/>
    <property type="evidence" value="ECO:0007669"/>
    <property type="project" value="UniProtKB-KW"/>
</dbReference>
<evidence type="ECO:0000256" key="5">
    <source>
        <dbReference type="ARBA" id="ARBA00022438"/>
    </source>
</evidence>
<dbReference type="InterPro" id="IPR024571">
    <property type="entry name" value="ERAP1-like_C_dom"/>
</dbReference>
<dbReference type="InterPro" id="IPR034016">
    <property type="entry name" value="M1_APN-typ"/>
</dbReference>
<dbReference type="FunFam" id="1.25.50.20:FF:000001">
    <property type="entry name" value="Aminopeptidase"/>
    <property type="match status" value="1"/>
</dbReference>
<keyword evidence="8 23" id="KW-0645">Protease</keyword>
<keyword evidence="6" id="KW-1003">Cell membrane</keyword>
<dbReference type="InterPro" id="IPR027268">
    <property type="entry name" value="Peptidase_M4/M1_CTD_sf"/>
</dbReference>
<dbReference type="FunFam" id="1.10.390.10:FF:000001">
    <property type="entry name" value="Aminopeptidase"/>
    <property type="match status" value="1"/>
</dbReference>
<reference evidence="28 29" key="1">
    <citation type="submission" date="2023-09" db="UniProtKB">
        <authorList>
            <consortium name="RefSeq"/>
        </authorList>
    </citation>
    <scope>IDENTIFICATION</scope>
    <source>
        <tissue evidence="28 29">Whole organism</tissue>
    </source>
</reference>
<keyword evidence="27" id="KW-1185">Reference proteome</keyword>
<dbReference type="Gene3D" id="2.60.40.1730">
    <property type="entry name" value="tricorn interacting facor f3 domain"/>
    <property type="match status" value="1"/>
</dbReference>
<dbReference type="GO" id="GO:0016285">
    <property type="term" value="F:alanyl aminopeptidase activity"/>
    <property type="evidence" value="ECO:0007669"/>
    <property type="project" value="UniProtKB-EC"/>
</dbReference>
<dbReference type="InterPro" id="IPR001930">
    <property type="entry name" value="Peptidase_M1"/>
</dbReference>
<keyword evidence="5 23" id="KW-0031">Aminopeptidase</keyword>
<keyword evidence="12 23" id="KW-0378">Hydrolase</keyword>
<evidence type="ECO:0000256" key="14">
    <source>
        <dbReference type="ARBA" id="ARBA00022968"/>
    </source>
</evidence>